<name>A0A239HUS6_EKHLU</name>
<dbReference type="PANTHER" id="PTHR11361:SF99">
    <property type="entry name" value="DNA MISMATCH REPAIR PROTEIN"/>
    <property type="match status" value="1"/>
</dbReference>
<keyword evidence="7" id="KW-1185">Reference proteome</keyword>
<accession>A0A239HUS6</accession>
<dbReference type="GO" id="GO:0140664">
    <property type="term" value="F:ATP-dependent DNA damage sensor activity"/>
    <property type="evidence" value="ECO:0007669"/>
    <property type="project" value="InterPro"/>
</dbReference>
<evidence type="ECO:0000256" key="3">
    <source>
        <dbReference type="ARBA" id="ARBA00023125"/>
    </source>
</evidence>
<dbReference type="Gene3D" id="1.10.1420.10">
    <property type="match status" value="1"/>
</dbReference>
<organism evidence="6 7">
    <name type="scientific">Ekhidna lutea</name>
    <dbReference type="NCBI Taxonomy" id="447679"/>
    <lineage>
        <taxon>Bacteria</taxon>
        <taxon>Pseudomonadati</taxon>
        <taxon>Bacteroidota</taxon>
        <taxon>Cytophagia</taxon>
        <taxon>Cytophagales</taxon>
        <taxon>Reichenbachiellaceae</taxon>
        <taxon>Ekhidna</taxon>
    </lineage>
</organism>
<dbReference type="Proteomes" id="UP000198393">
    <property type="component" value="Unassembled WGS sequence"/>
</dbReference>
<dbReference type="SUPFAM" id="SSF52540">
    <property type="entry name" value="P-loop containing nucleoside triphosphate hydrolases"/>
    <property type="match status" value="1"/>
</dbReference>
<keyword evidence="1" id="KW-0547">Nucleotide-binding</keyword>
<dbReference type="EMBL" id="FZPD01000002">
    <property type="protein sequence ID" value="SNS85097.1"/>
    <property type="molecule type" value="Genomic_DNA"/>
</dbReference>
<feature type="transmembrane region" description="Helical" evidence="4">
    <location>
        <begin position="49"/>
        <end position="66"/>
    </location>
</feature>
<dbReference type="SMART" id="SM00534">
    <property type="entry name" value="MUTSac"/>
    <property type="match status" value="1"/>
</dbReference>
<evidence type="ECO:0000256" key="2">
    <source>
        <dbReference type="ARBA" id="ARBA00022840"/>
    </source>
</evidence>
<proteinExistence type="predicted"/>
<dbReference type="GO" id="GO:0005524">
    <property type="term" value="F:ATP binding"/>
    <property type="evidence" value="ECO:0007669"/>
    <property type="project" value="UniProtKB-KW"/>
</dbReference>
<evidence type="ECO:0000313" key="7">
    <source>
        <dbReference type="Proteomes" id="UP000198393"/>
    </source>
</evidence>
<dbReference type="RefSeq" id="WP_089356244.1">
    <property type="nucleotide sequence ID" value="NZ_FZPD01000002.1"/>
</dbReference>
<dbReference type="GO" id="GO:0005829">
    <property type="term" value="C:cytosol"/>
    <property type="evidence" value="ECO:0007669"/>
    <property type="project" value="TreeGrafter"/>
</dbReference>
<feature type="domain" description="DNA mismatch repair proteins mutS family" evidence="5">
    <location>
        <begin position="415"/>
        <end position="585"/>
    </location>
</feature>
<dbReference type="GO" id="GO:0006298">
    <property type="term" value="P:mismatch repair"/>
    <property type="evidence" value="ECO:0007669"/>
    <property type="project" value="InterPro"/>
</dbReference>
<dbReference type="Pfam" id="PF00488">
    <property type="entry name" value="MutS_V"/>
    <property type="match status" value="1"/>
</dbReference>
<dbReference type="InterPro" id="IPR045076">
    <property type="entry name" value="MutS"/>
</dbReference>
<feature type="transmembrane region" description="Helical" evidence="4">
    <location>
        <begin position="27"/>
        <end position="43"/>
    </location>
</feature>
<keyword evidence="3" id="KW-0238">DNA-binding</keyword>
<keyword evidence="4" id="KW-0812">Transmembrane</keyword>
<keyword evidence="4" id="KW-1133">Transmembrane helix</keyword>
<dbReference type="InterPro" id="IPR027417">
    <property type="entry name" value="P-loop_NTPase"/>
</dbReference>
<dbReference type="InterPro" id="IPR000432">
    <property type="entry name" value="DNA_mismatch_repair_MutS_C"/>
</dbReference>
<dbReference type="Gene3D" id="3.40.50.300">
    <property type="entry name" value="P-loop containing nucleotide triphosphate hydrolases"/>
    <property type="match status" value="1"/>
</dbReference>
<evidence type="ECO:0000259" key="5">
    <source>
        <dbReference type="SMART" id="SM00534"/>
    </source>
</evidence>
<keyword evidence="2" id="KW-0067">ATP-binding</keyword>
<dbReference type="GO" id="GO:0030983">
    <property type="term" value="F:mismatched DNA binding"/>
    <property type="evidence" value="ECO:0007669"/>
    <property type="project" value="InterPro"/>
</dbReference>
<dbReference type="SUPFAM" id="SSF48334">
    <property type="entry name" value="DNA repair protein MutS, domain III"/>
    <property type="match status" value="1"/>
</dbReference>
<evidence type="ECO:0000313" key="6">
    <source>
        <dbReference type="EMBL" id="SNS85097.1"/>
    </source>
</evidence>
<protein>
    <submittedName>
        <fullName evidence="6">MutS domain V</fullName>
    </submittedName>
</protein>
<dbReference type="PANTHER" id="PTHR11361">
    <property type="entry name" value="DNA MISMATCH REPAIR PROTEIN MUTS FAMILY MEMBER"/>
    <property type="match status" value="1"/>
</dbReference>
<gene>
    <name evidence="6" type="ORF">SAMN05421640_1517</name>
</gene>
<evidence type="ECO:0000256" key="4">
    <source>
        <dbReference type="SAM" id="Phobius"/>
    </source>
</evidence>
<evidence type="ECO:0000256" key="1">
    <source>
        <dbReference type="ARBA" id="ARBA00022741"/>
    </source>
</evidence>
<reference evidence="6 7" key="1">
    <citation type="submission" date="2017-06" db="EMBL/GenBank/DDBJ databases">
        <authorList>
            <person name="Kim H.J."/>
            <person name="Triplett B.A."/>
        </authorList>
    </citation>
    <scope>NUCLEOTIDE SEQUENCE [LARGE SCALE GENOMIC DNA]</scope>
    <source>
        <strain evidence="6 7">DSM 19307</strain>
    </source>
</reference>
<sequence>MKVYENNIARLQEEATKLAVSDRRLSTARLLTILAAGFLFYKYLQTEEFLFLLSGLLATITFFMLVNKHRSVRWMHELVKAKIQINEDEHSFLIKGDLNFDSGDEFVQHDHPYSYDLDFFGDRSLFQTLNRTGTVTGKRKLADTLQSIKSPEQINESQEAIREITPQVEWRQHLLALARLNPDTYESYSDLMKWAGKQRTKMLGLLNVFSFISPVLMLVGLGLYFFYSNELAGRISLLLGLINLGVVASQIAAIKGELITSTKIEHLLRQYSFLLKEIEKHSFQSTQLKNLQNKLQSTHRKASRSIHELSLLFGRLEHVQNIFAGPILNGLFTYHLHVLRSLAKWRRLYATHIEDWLEVIGEFEQLNSLANFTHNNPEFVFPDINSEQHIQFENLGHPLISKEKSVTNSIDFDNQKFFILTGSNMSGKSTFLRTLGVNMVLAGIGAPVYASKANVHPMPVFVSMRLSDSLSDSESYFYAEVKRLKSIMDHLDNEQSFVLLDEILRGTNSDDKRNGTMEVIRKMVEKQAFGGIATHDLEVCNVTNEHPKILSNKRFEVEIVNDELVFDYKLREGICENKSASFIMKKMGVI</sequence>
<dbReference type="InterPro" id="IPR036187">
    <property type="entry name" value="DNA_mismatch_repair_MutS_sf"/>
</dbReference>
<dbReference type="OrthoDB" id="9802448at2"/>
<feature type="transmembrane region" description="Helical" evidence="4">
    <location>
        <begin position="202"/>
        <end position="227"/>
    </location>
</feature>
<dbReference type="AlphaFoldDB" id="A0A239HUS6"/>
<keyword evidence="4" id="KW-0472">Membrane</keyword>